<evidence type="ECO:0000256" key="8">
    <source>
        <dbReference type="SAM" id="Phobius"/>
    </source>
</evidence>
<evidence type="ECO:0000256" key="6">
    <source>
        <dbReference type="ARBA" id="ARBA00048590"/>
    </source>
</evidence>
<comment type="cofactor">
    <cofactor evidence="7">
        <name>pantetheine 4'-phosphate</name>
        <dbReference type="ChEBI" id="CHEBI:47942"/>
    </cofactor>
    <text evidence="7">Binds 1 phosphopantetheine covalently.</text>
</comment>
<evidence type="ECO:0000313" key="11">
    <source>
        <dbReference type="EMBL" id="OHT25054.1"/>
    </source>
</evidence>
<feature type="domain" description="Carrier" evidence="9">
    <location>
        <begin position="215"/>
        <end position="270"/>
    </location>
</feature>
<dbReference type="Pfam" id="PF00550">
    <property type="entry name" value="PP-binding"/>
    <property type="match status" value="1"/>
</dbReference>
<comment type="caution">
    <text evidence="11">The sequence shown here is derived from an EMBL/GenBank/DDBJ whole genome shotgun (WGS) entry which is preliminary data.</text>
</comment>
<dbReference type="PIRSF" id="PIRSF001111">
    <property type="entry name" value="Isochorismatase"/>
    <property type="match status" value="1"/>
</dbReference>
<dbReference type="InterPro" id="IPR016291">
    <property type="entry name" value="Isochorismatase"/>
</dbReference>
<name>A0A1S1HRV2_PROST</name>
<evidence type="ECO:0000256" key="5">
    <source>
        <dbReference type="ARBA" id="ARBA00022801"/>
    </source>
</evidence>
<dbReference type="GO" id="GO:0008908">
    <property type="term" value="F:isochorismatase activity"/>
    <property type="evidence" value="ECO:0007669"/>
    <property type="project" value="UniProtKB-EC"/>
</dbReference>
<dbReference type="SUPFAM" id="SSF52499">
    <property type="entry name" value="Isochorismatase-like hydrolases"/>
    <property type="match status" value="1"/>
</dbReference>
<keyword evidence="8" id="KW-0812">Transmembrane</keyword>
<organism evidence="11 12">
    <name type="scientific">Providencia stuartii</name>
    <dbReference type="NCBI Taxonomy" id="588"/>
    <lineage>
        <taxon>Bacteria</taxon>
        <taxon>Pseudomonadati</taxon>
        <taxon>Pseudomonadota</taxon>
        <taxon>Gammaproteobacteria</taxon>
        <taxon>Enterobacterales</taxon>
        <taxon>Morganellaceae</taxon>
        <taxon>Providencia</taxon>
    </lineage>
</organism>
<dbReference type="AlphaFoldDB" id="A0A1S1HRV2"/>
<feature type="domain" description="Isochorismatase-like" evidence="10">
    <location>
        <begin position="32"/>
        <end position="202"/>
    </location>
</feature>
<comment type="pathway">
    <text evidence="1">Siderophore biosynthesis.</text>
</comment>
<dbReference type="InterPro" id="IPR009081">
    <property type="entry name" value="PP-bd_ACP"/>
</dbReference>
<dbReference type="Gene3D" id="3.40.50.850">
    <property type="entry name" value="Isochorismatase-like"/>
    <property type="match status" value="1"/>
</dbReference>
<dbReference type="EMBL" id="LVIE01000079">
    <property type="protein sequence ID" value="OHT25054.1"/>
    <property type="molecule type" value="Genomic_DNA"/>
</dbReference>
<dbReference type="Proteomes" id="UP000179588">
    <property type="component" value="Unassembled WGS sequence"/>
</dbReference>
<dbReference type="InterPro" id="IPR000868">
    <property type="entry name" value="Isochorismatase-like_dom"/>
</dbReference>
<dbReference type="OrthoDB" id="5794853at2"/>
<keyword evidence="3 7" id="KW-0596">Phosphopantetheine</keyword>
<keyword evidence="12" id="KW-1185">Reference proteome</keyword>
<proteinExistence type="predicted"/>
<keyword evidence="5" id="KW-0378">Hydrolase</keyword>
<evidence type="ECO:0000256" key="7">
    <source>
        <dbReference type="PIRSR" id="PIRSR001111-50"/>
    </source>
</evidence>
<evidence type="ECO:0000256" key="4">
    <source>
        <dbReference type="ARBA" id="ARBA00022553"/>
    </source>
</evidence>
<dbReference type="Pfam" id="PF00857">
    <property type="entry name" value="Isochorismatase"/>
    <property type="match status" value="1"/>
</dbReference>
<dbReference type="PANTHER" id="PTHR43540:SF3">
    <property type="entry name" value="ENTEROBACTIN SYNTHASE COMPONENT B"/>
    <property type="match status" value="1"/>
</dbReference>
<evidence type="ECO:0000256" key="2">
    <source>
        <dbReference type="ARBA" id="ARBA00012100"/>
    </source>
</evidence>
<dbReference type="FunFam" id="3.40.50.850:FF:000002">
    <property type="entry name" value="Vibriobactin-specific isochorismatase"/>
    <property type="match status" value="1"/>
</dbReference>
<dbReference type="SUPFAM" id="SSF47336">
    <property type="entry name" value="ACP-like"/>
    <property type="match status" value="1"/>
</dbReference>
<dbReference type="InterPro" id="IPR050272">
    <property type="entry name" value="Isochorismatase-like_hydrls"/>
</dbReference>
<dbReference type="Gene3D" id="1.10.1200.10">
    <property type="entry name" value="ACP-like"/>
    <property type="match status" value="1"/>
</dbReference>
<dbReference type="InterPro" id="IPR036380">
    <property type="entry name" value="Isochorismatase-like_sf"/>
</dbReference>
<reference evidence="11 12" key="1">
    <citation type="submission" date="2016-03" db="EMBL/GenBank/DDBJ databases">
        <title>Genome sequence of Providencia stuartii strain, isolated from the salivary glands of larval Lucilia sericata.</title>
        <authorList>
            <person name="Yuan Y."/>
            <person name="Zhang Y."/>
            <person name="Fu S."/>
            <person name="Crippen T.L."/>
            <person name="Visi D."/>
            <person name="Benbow M.E."/>
            <person name="Allen M."/>
            <person name="Tomberlin J.K."/>
            <person name="Sze S.-H."/>
            <person name="Tarone A.M."/>
        </authorList>
    </citation>
    <scope>NUCLEOTIDE SEQUENCE [LARGE SCALE GENOMIC DNA]</scope>
    <source>
        <strain evidence="11 12">Crippen</strain>
    </source>
</reference>
<dbReference type="InterPro" id="IPR036736">
    <property type="entry name" value="ACP-like_sf"/>
</dbReference>
<dbReference type="RefSeq" id="WP_070926065.1">
    <property type="nucleotide sequence ID" value="NZ_VAUE01000031.1"/>
</dbReference>
<dbReference type="PRINTS" id="PR01398">
    <property type="entry name" value="ISCHRISMTASE"/>
</dbReference>
<keyword evidence="8" id="KW-0472">Membrane</keyword>
<evidence type="ECO:0000256" key="1">
    <source>
        <dbReference type="ARBA" id="ARBA00004924"/>
    </source>
</evidence>
<accession>A0A1S1HRV2</accession>
<evidence type="ECO:0000259" key="10">
    <source>
        <dbReference type="Pfam" id="PF00857"/>
    </source>
</evidence>
<feature type="transmembrane region" description="Helical" evidence="8">
    <location>
        <begin position="146"/>
        <end position="166"/>
    </location>
</feature>
<evidence type="ECO:0000259" key="9">
    <source>
        <dbReference type="Pfam" id="PF00550"/>
    </source>
</evidence>
<sequence length="282" mass="32476">MAIPKLQDYDLPNMNNIPPNKVNWEFEPDKAVLLIHDMQYYFVNFWGKNSPMLAKVIDNINILRQFSRLHGIPIYYTAQPKNQSHEERALLNDIWGAGLVNSPEQQPIIEALSPHIDDIILPKWRYSAFQRSLLEQQMREGRRNQLIIVGIYAHIGCMVTAIDAFMHDIKPFFVADAMADFSRDEHLMSLNYIAGRAGCVLMTKDLLQTAISKEALRTQVLSLLDDSDIPLDDENLIDYGLDSIQIMSLASNWRKTYQHIDFISLAKEPSINAWWSLLSQKM</sequence>
<keyword evidence="4 7" id="KW-0597">Phosphoprotein</keyword>
<evidence type="ECO:0000313" key="12">
    <source>
        <dbReference type="Proteomes" id="UP000179588"/>
    </source>
</evidence>
<keyword evidence="8" id="KW-1133">Transmembrane helix</keyword>
<gene>
    <name evidence="11" type="ORF">A3Q29_15880</name>
</gene>
<evidence type="ECO:0000256" key="3">
    <source>
        <dbReference type="ARBA" id="ARBA00022450"/>
    </source>
</evidence>
<dbReference type="PANTHER" id="PTHR43540">
    <property type="entry name" value="PEROXYUREIDOACRYLATE/UREIDOACRYLATE AMIDOHYDROLASE-RELATED"/>
    <property type="match status" value="1"/>
</dbReference>
<comment type="catalytic activity">
    <reaction evidence="6">
        <text>isochorismate + H2O = (2S,3S)-2,3-dihydroxy-2,3-dihydrobenzoate + pyruvate</text>
        <dbReference type="Rhea" id="RHEA:11112"/>
        <dbReference type="ChEBI" id="CHEBI:15361"/>
        <dbReference type="ChEBI" id="CHEBI:15377"/>
        <dbReference type="ChEBI" id="CHEBI:29780"/>
        <dbReference type="ChEBI" id="CHEBI:58764"/>
        <dbReference type="EC" id="3.3.2.1"/>
    </reaction>
</comment>
<feature type="modified residue" description="O-(pantetheine 4'-phosphoryl)serine" evidence="7">
    <location>
        <position position="243"/>
    </location>
</feature>
<dbReference type="EC" id="3.3.2.1" evidence="2"/>
<protein>
    <recommendedName>
        <fullName evidence="2">isochorismatase</fullName>
        <ecNumber evidence="2">3.3.2.1</ecNumber>
    </recommendedName>
</protein>